<evidence type="ECO:0000313" key="4">
    <source>
        <dbReference type="Proteomes" id="UP000614272"/>
    </source>
</evidence>
<sequence length="621" mass="70698">MIIVNNAVAFKILVLLLFMSPGLQAQGKIQTEIAFLPDIHFHDVFATFENGEFTGIPRQDGRNAIIRSMRAQLHSTRLFNENYFALNQALEQLAQDNVRLIVLPGDFTDDGQPLHVRGLMKMLTSFQEKHDMRFFITNGNHDPVRPQDTPGGEPDFLNKNGQEVPVYSTDHNKCLSKQKPENLICADDVGYAGYQSLIEAMPDMGFYPSKRDLFWATPFSTYSHESYQYARAELQSPLANRRWRVCNNSIQPVCAYVIDSSYVVEPVEGVWLLAIDANVYVPEGENGELRGFSGSGNQGYNGVVRYKPQLLQWIKKIASEARALNKELVAFSHFPMAPFYDGQEKRIQQLLGEDAFQMVRSPTKKTVNALLDTGITFHVGGHMHINDTQTIVGNNGRSLLNIQAPSLAAYRPAYKVLTLSEHSPAILRTVRVDRVTGFDTLFPHYQQELRYQTEHSELKGWQAEILSSASYRQFADYHLRELARMRFVPEEWGVLDGKLSLHQQVGWDRIKTLIGNEKMRQHWLTAEGLTQVDFSWTMLDLLHDVYRYRNAGALANEDIPAARDKSYQLLLSLLNDVDEQNRDPAHRLLLQILNIYVGLKSGENDDRFSFELGTGKILNQQ</sequence>
<dbReference type="Proteomes" id="UP000614272">
    <property type="component" value="Unassembled WGS sequence"/>
</dbReference>
<name>A0ABQ1QXV3_9ALTE</name>
<dbReference type="SUPFAM" id="SSF56300">
    <property type="entry name" value="Metallo-dependent phosphatases"/>
    <property type="match status" value="1"/>
</dbReference>
<gene>
    <name evidence="3" type="ORF">GCM10011357_01500</name>
</gene>
<dbReference type="Pfam" id="PF00149">
    <property type="entry name" value="Metallophos"/>
    <property type="match status" value="1"/>
</dbReference>
<evidence type="ECO:0000313" key="3">
    <source>
        <dbReference type="EMBL" id="GGD49227.1"/>
    </source>
</evidence>
<dbReference type="InterPro" id="IPR029052">
    <property type="entry name" value="Metallo-depent_PP-like"/>
</dbReference>
<proteinExistence type="predicted"/>
<feature type="signal peptide" evidence="1">
    <location>
        <begin position="1"/>
        <end position="25"/>
    </location>
</feature>
<protein>
    <submittedName>
        <fullName evidence="3">Metallophosphoesterase</fullName>
    </submittedName>
</protein>
<keyword evidence="1" id="KW-0732">Signal</keyword>
<comment type="caution">
    <text evidence="3">The sequence shown here is derived from an EMBL/GenBank/DDBJ whole genome shotgun (WGS) entry which is preliminary data.</text>
</comment>
<keyword evidence="4" id="KW-1185">Reference proteome</keyword>
<reference evidence="4" key="1">
    <citation type="journal article" date="2019" name="Int. J. Syst. Evol. Microbiol.">
        <title>The Global Catalogue of Microorganisms (GCM) 10K type strain sequencing project: providing services to taxonomists for standard genome sequencing and annotation.</title>
        <authorList>
            <consortium name="The Broad Institute Genomics Platform"/>
            <consortium name="The Broad Institute Genome Sequencing Center for Infectious Disease"/>
            <person name="Wu L."/>
            <person name="Ma J."/>
        </authorList>
    </citation>
    <scope>NUCLEOTIDE SEQUENCE [LARGE SCALE GENOMIC DNA]</scope>
    <source>
        <strain evidence="4">CGMCC 1.12923</strain>
    </source>
</reference>
<dbReference type="EMBL" id="BMGJ01000001">
    <property type="protein sequence ID" value="GGD49227.1"/>
    <property type="molecule type" value="Genomic_DNA"/>
</dbReference>
<accession>A0ABQ1QXV3</accession>
<feature type="domain" description="Calcineurin-like phosphoesterase" evidence="2">
    <location>
        <begin position="33"/>
        <end position="152"/>
    </location>
</feature>
<evidence type="ECO:0000256" key="1">
    <source>
        <dbReference type="SAM" id="SignalP"/>
    </source>
</evidence>
<organism evidence="3 4">
    <name type="scientific">Lacimicrobium alkaliphilum</name>
    <dbReference type="NCBI Taxonomy" id="1526571"/>
    <lineage>
        <taxon>Bacteria</taxon>
        <taxon>Pseudomonadati</taxon>
        <taxon>Pseudomonadota</taxon>
        <taxon>Gammaproteobacteria</taxon>
        <taxon>Alteromonadales</taxon>
        <taxon>Alteromonadaceae</taxon>
        <taxon>Lacimicrobium</taxon>
    </lineage>
</organism>
<feature type="chain" id="PRO_5045237074" evidence="1">
    <location>
        <begin position="26"/>
        <end position="621"/>
    </location>
</feature>
<dbReference type="InterPro" id="IPR004843">
    <property type="entry name" value="Calcineurin-like_PHP"/>
</dbReference>
<dbReference type="Gene3D" id="3.60.21.10">
    <property type="match status" value="2"/>
</dbReference>
<evidence type="ECO:0000259" key="2">
    <source>
        <dbReference type="Pfam" id="PF00149"/>
    </source>
</evidence>